<dbReference type="Proteomes" id="UP000019754">
    <property type="component" value="Unassembled WGS sequence"/>
</dbReference>
<dbReference type="Pfam" id="PF13173">
    <property type="entry name" value="AAA_14"/>
    <property type="match status" value="1"/>
</dbReference>
<evidence type="ECO:0000313" key="4">
    <source>
        <dbReference type="Proteomes" id="UP000019754"/>
    </source>
</evidence>
<dbReference type="EMBL" id="AORC01000011">
    <property type="protein sequence ID" value="EYT48912.1"/>
    <property type="molecule type" value="Genomic_DNA"/>
</dbReference>
<feature type="domain" description="AAA" evidence="1">
    <location>
        <begin position="21"/>
        <end position="139"/>
    </location>
</feature>
<organism evidence="3 4">
    <name type="scientific">Brachybacterium muris UCD-AY4</name>
    <dbReference type="NCBI Taxonomy" id="1249481"/>
    <lineage>
        <taxon>Bacteria</taxon>
        <taxon>Bacillati</taxon>
        <taxon>Actinomycetota</taxon>
        <taxon>Actinomycetes</taxon>
        <taxon>Micrococcales</taxon>
        <taxon>Dermabacteraceae</taxon>
        <taxon>Brachybacterium</taxon>
    </lineage>
</organism>
<sequence length="417" mass="45770">MTSLITRNLLPQAEDLLAHFPAVVIQGARQVGKSTLASMVAGSRPHVVVSFDDDDVRESARLDPRAFVRQAGEGLLVIDEVQREPSVLLAIKSAIDADRRPGRFLITGSSDLLRLSRSPDSLAGRAVTLDLFGFSQGELAGRKEDFAHWVRTTNGALTGAGHGWSREQYVQAILRGGYPEIQRLPVRLHGTWFDSYLDRVITRDVADVSRGLSSDRLAAVLRMVAANQGGELVQARLSDELSIPRSSVSGYLNALSTMYLTHDLPPWRANLTKREVGRHKVAVADSGLATRLSKLRAAQLSTLTAAPLLGAQLEAFVVAQLMAQRGWSAEEFELFHFRDRDGLEVDVVIEFADGRVFLIEVKASSTFRAEHSRGIRALAQRLGDRFVGGAVLGLTEETRQLTEQVWGLPISALWEHP</sequence>
<dbReference type="HOGENOM" id="CLU_041527_3_0_11"/>
<evidence type="ECO:0000259" key="2">
    <source>
        <dbReference type="Pfam" id="PF13635"/>
    </source>
</evidence>
<dbReference type="InterPro" id="IPR025420">
    <property type="entry name" value="DUF4143"/>
</dbReference>
<dbReference type="PANTHER" id="PTHR43566">
    <property type="entry name" value="CONSERVED PROTEIN"/>
    <property type="match status" value="1"/>
</dbReference>
<reference evidence="3 4" key="1">
    <citation type="journal article" date="2013" name="Genome Announc.">
        <title>Draft genome sequence of an Actinobacterium, Brachybacterium muris strain UCD-AY4.</title>
        <authorList>
            <person name="Lo J.R."/>
            <person name="Lang J.M."/>
            <person name="Darling A.E."/>
            <person name="Eisen J.A."/>
            <person name="Coil D.A."/>
        </authorList>
    </citation>
    <scope>NUCLEOTIDE SEQUENCE [LARGE SCALE GENOMIC DNA]</scope>
    <source>
        <strain evidence="3 4">UCD-AY4</strain>
    </source>
</reference>
<dbReference type="PANTHER" id="PTHR43566:SF2">
    <property type="entry name" value="DUF4143 DOMAIN-CONTAINING PROTEIN"/>
    <property type="match status" value="1"/>
</dbReference>
<proteinExistence type="predicted"/>
<dbReference type="AlphaFoldDB" id="A0A022KVX4"/>
<evidence type="ECO:0000313" key="3">
    <source>
        <dbReference type="EMBL" id="EYT48912.1"/>
    </source>
</evidence>
<dbReference type="Pfam" id="PF13635">
    <property type="entry name" value="DUF4143"/>
    <property type="match status" value="1"/>
</dbReference>
<comment type="caution">
    <text evidence="3">The sequence shown here is derived from an EMBL/GenBank/DDBJ whole genome shotgun (WGS) entry which is preliminary data.</text>
</comment>
<dbReference type="STRING" id="1249481.D641_0109665"/>
<name>A0A022KVX4_9MICO</name>
<dbReference type="InterPro" id="IPR027417">
    <property type="entry name" value="P-loop_NTPase"/>
</dbReference>
<dbReference type="SUPFAM" id="SSF52540">
    <property type="entry name" value="P-loop containing nucleoside triphosphate hydrolases"/>
    <property type="match status" value="1"/>
</dbReference>
<dbReference type="RefSeq" id="WP_031307103.1">
    <property type="nucleotide sequence ID" value="NZ_AORC01000011.1"/>
</dbReference>
<protein>
    <submittedName>
        <fullName evidence="3">ATPase AAA</fullName>
    </submittedName>
</protein>
<dbReference type="InterPro" id="IPR041682">
    <property type="entry name" value="AAA_14"/>
</dbReference>
<accession>A0A022KVX4</accession>
<gene>
    <name evidence="3" type="ORF">D641_0109665</name>
</gene>
<feature type="domain" description="DUF4143" evidence="2">
    <location>
        <begin position="203"/>
        <end position="364"/>
    </location>
</feature>
<dbReference type="OrthoDB" id="128089at2"/>
<evidence type="ECO:0000259" key="1">
    <source>
        <dbReference type="Pfam" id="PF13173"/>
    </source>
</evidence>
<keyword evidence="4" id="KW-1185">Reference proteome</keyword>